<evidence type="ECO:0000313" key="3">
    <source>
        <dbReference type="Proteomes" id="UP001178507"/>
    </source>
</evidence>
<evidence type="ECO:0000313" key="2">
    <source>
        <dbReference type="EMBL" id="CAJ1401065.1"/>
    </source>
</evidence>
<protein>
    <submittedName>
        <fullName evidence="2">Uncharacterized protein</fullName>
    </submittedName>
</protein>
<dbReference type="AlphaFoldDB" id="A0AA36J7H7"/>
<comment type="caution">
    <text evidence="2">The sequence shown here is derived from an EMBL/GenBank/DDBJ whole genome shotgun (WGS) entry which is preliminary data.</text>
</comment>
<reference evidence="2" key="1">
    <citation type="submission" date="2023-08" db="EMBL/GenBank/DDBJ databases">
        <authorList>
            <person name="Chen Y."/>
            <person name="Shah S."/>
            <person name="Dougan E. K."/>
            <person name="Thang M."/>
            <person name="Chan C."/>
        </authorList>
    </citation>
    <scope>NUCLEOTIDE SEQUENCE</scope>
</reference>
<dbReference type="Proteomes" id="UP001178507">
    <property type="component" value="Unassembled WGS sequence"/>
</dbReference>
<name>A0AA36J7H7_9DINO</name>
<gene>
    <name evidence="2" type="ORF">EVOR1521_LOCUS24279</name>
</gene>
<proteinExistence type="predicted"/>
<accession>A0AA36J7H7</accession>
<dbReference type="EMBL" id="CAUJNA010003396">
    <property type="protein sequence ID" value="CAJ1401065.1"/>
    <property type="molecule type" value="Genomic_DNA"/>
</dbReference>
<keyword evidence="3" id="KW-1185">Reference proteome</keyword>
<feature type="region of interest" description="Disordered" evidence="1">
    <location>
        <begin position="1"/>
        <end position="48"/>
    </location>
</feature>
<sequence>MKRPATRGGVAGAAASGGQAMQKQGQRTQKKPAAAQNQKLPEPLRRRVDWSRATAAQLLECREDYQDAKAYNAGHGHGVPSYREYARSHFLATQRAQDLEPKALRQNLAGRGQP</sequence>
<feature type="compositionally biased region" description="Low complexity" evidence="1">
    <location>
        <begin position="1"/>
        <end position="26"/>
    </location>
</feature>
<evidence type="ECO:0000256" key="1">
    <source>
        <dbReference type="SAM" id="MobiDB-lite"/>
    </source>
</evidence>
<organism evidence="2 3">
    <name type="scientific">Effrenium voratum</name>
    <dbReference type="NCBI Taxonomy" id="2562239"/>
    <lineage>
        <taxon>Eukaryota</taxon>
        <taxon>Sar</taxon>
        <taxon>Alveolata</taxon>
        <taxon>Dinophyceae</taxon>
        <taxon>Suessiales</taxon>
        <taxon>Symbiodiniaceae</taxon>
        <taxon>Effrenium</taxon>
    </lineage>
</organism>